<feature type="region of interest" description="Disordered" evidence="1">
    <location>
        <begin position="169"/>
        <end position="279"/>
    </location>
</feature>
<feature type="compositionally biased region" description="Polar residues" evidence="1">
    <location>
        <begin position="194"/>
        <end position="218"/>
    </location>
</feature>
<dbReference type="InterPro" id="IPR032675">
    <property type="entry name" value="LRR_dom_sf"/>
</dbReference>
<organism evidence="2 3">
    <name type="scientific">Fragilariopsis cylindrus CCMP1102</name>
    <dbReference type="NCBI Taxonomy" id="635003"/>
    <lineage>
        <taxon>Eukaryota</taxon>
        <taxon>Sar</taxon>
        <taxon>Stramenopiles</taxon>
        <taxon>Ochrophyta</taxon>
        <taxon>Bacillariophyta</taxon>
        <taxon>Bacillariophyceae</taxon>
        <taxon>Bacillariophycidae</taxon>
        <taxon>Bacillariales</taxon>
        <taxon>Bacillariaceae</taxon>
        <taxon>Fragilariopsis</taxon>
    </lineage>
</organism>
<evidence type="ECO:0000313" key="3">
    <source>
        <dbReference type="Proteomes" id="UP000095751"/>
    </source>
</evidence>
<dbReference type="Proteomes" id="UP000095751">
    <property type="component" value="Unassembled WGS sequence"/>
</dbReference>
<dbReference type="InterPro" id="IPR050994">
    <property type="entry name" value="At_inactive_RLKs"/>
</dbReference>
<dbReference type="SUPFAM" id="SSF52058">
    <property type="entry name" value="L domain-like"/>
    <property type="match status" value="1"/>
</dbReference>
<dbReference type="KEGG" id="fcy:FRACYDRAFT_238224"/>
<dbReference type="InParanoid" id="A0A1E7FI07"/>
<dbReference type="Gene3D" id="3.80.10.10">
    <property type="entry name" value="Ribonuclease Inhibitor"/>
    <property type="match status" value="1"/>
</dbReference>
<dbReference type="PANTHER" id="PTHR48010">
    <property type="entry name" value="OS05G0588300 PROTEIN"/>
    <property type="match status" value="1"/>
</dbReference>
<accession>A0A1E7FI07</accession>
<reference evidence="2 3" key="1">
    <citation type="submission" date="2016-09" db="EMBL/GenBank/DDBJ databases">
        <title>Extensive genetic diversity and differential bi-allelic expression allows diatom success in the polar Southern Ocean.</title>
        <authorList>
            <consortium name="DOE Joint Genome Institute"/>
            <person name="Mock T."/>
            <person name="Otillar R.P."/>
            <person name="Strauss J."/>
            <person name="Dupont C."/>
            <person name="Frickenhaus S."/>
            <person name="Maumus F."/>
            <person name="Mcmullan M."/>
            <person name="Sanges R."/>
            <person name="Schmutz J."/>
            <person name="Toseland A."/>
            <person name="Valas R."/>
            <person name="Veluchamy A."/>
            <person name="Ward B.J."/>
            <person name="Allen A."/>
            <person name="Barry K."/>
            <person name="Falciatore A."/>
            <person name="Ferrante M."/>
            <person name="Fortunato A.E."/>
            <person name="Gloeckner G."/>
            <person name="Gruber A."/>
            <person name="Hipkin R."/>
            <person name="Janech M."/>
            <person name="Kroth P."/>
            <person name="Leese F."/>
            <person name="Lindquist E."/>
            <person name="Lyon B.R."/>
            <person name="Martin J."/>
            <person name="Mayer C."/>
            <person name="Parker M."/>
            <person name="Quesneville H."/>
            <person name="Raymond J."/>
            <person name="Uhlig C."/>
            <person name="Valentin K.U."/>
            <person name="Worden A.Z."/>
            <person name="Armbrust E.V."/>
            <person name="Bowler C."/>
            <person name="Green B."/>
            <person name="Moulton V."/>
            <person name="Van Oosterhout C."/>
            <person name="Grigoriev I."/>
        </authorList>
    </citation>
    <scope>NUCLEOTIDE SEQUENCE [LARGE SCALE GENOMIC DNA]</scope>
    <source>
        <strain evidence="2 3">CCMP1102</strain>
    </source>
</reference>
<dbReference type="PANTHER" id="PTHR48010:SF58">
    <property type="entry name" value="RECEPTOR PROTEIN KINASE-LIKE PROTEIN ZAR1"/>
    <property type="match status" value="1"/>
</dbReference>
<feature type="compositionally biased region" description="Low complexity" evidence="1">
    <location>
        <begin position="169"/>
        <end position="187"/>
    </location>
</feature>
<feature type="compositionally biased region" description="Acidic residues" evidence="1">
    <location>
        <begin position="39"/>
        <end position="55"/>
    </location>
</feature>
<dbReference type="OrthoDB" id="49138at2759"/>
<evidence type="ECO:0008006" key="4">
    <source>
        <dbReference type="Google" id="ProtNLM"/>
    </source>
</evidence>
<feature type="region of interest" description="Disordered" evidence="1">
    <location>
        <begin position="327"/>
        <end position="347"/>
    </location>
</feature>
<evidence type="ECO:0000313" key="2">
    <source>
        <dbReference type="EMBL" id="OEU17798.1"/>
    </source>
</evidence>
<keyword evidence="3" id="KW-1185">Reference proteome</keyword>
<dbReference type="AlphaFoldDB" id="A0A1E7FI07"/>
<gene>
    <name evidence="2" type="ORF">FRACYDRAFT_238224</name>
</gene>
<feature type="compositionally biased region" description="Basic and acidic residues" evidence="1">
    <location>
        <begin position="260"/>
        <end position="270"/>
    </location>
</feature>
<evidence type="ECO:0000256" key="1">
    <source>
        <dbReference type="SAM" id="MobiDB-lite"/>
    </source>
</evidence>
<feature type="compositionally biased region" description="Polar residues" evidence="1">
    <location>
        <begin position="133"/>
        <end position="148"/>
    </location>
</feature>
<dbReference type="EMBL" id="KV784357">
    <property type="protein sequence ID" value="OEU17798.1"/>
    <property type="molecule type" value="Genomic_DNA"/>
</dbReference>
<feature type="compositionally biased region" description="Low complexity" evidence="1">
    <location>
        <begin position="113"/>
        <end position="129"/>
    </location>
</feature>
<protein>
    <recommendedName>
        <fullName evidence="4">L domain-like protein</fullName>
    </recommendedName>
</protein>
<proteinExistence type="predicted"/>
<sequence>MTSKNASGNNIFSIPDGTTCAEEEYQQHKGIMSYQMKDDFDDEDTNNTNSSDDDGLFLSLKDGDLKPSAKKAPMITTPPKKKKTSRSFVDRPTTTTSDDNDDGVDKPIITIMNNNNNNNNNSSRSSNSRDTTTKTNNYGPTPNINISNIDPRYAPKIGEFSYLRSSSAINSNSSSNNNTHTHTAAITPVRFSFPNKSSKSLSGRTINSSEATSFSPMRSSSSSSSAKMTNVIKGDDDDDDSNTVEETHNSGNDNGTIEKAGQEREQRQQEQQEQEQQKGILSRKELLIAIIVFAVTKLSIKEEWDLVYSALQENEITRELLLLDDDDDDDGSNNQYGNNSNNNLKKDQLLRNDPSFYEDLIVGYVFSEAVRDWIPTTAVQDEDMMMNGNGVFGSGGGGGDGAWLLFHDEMKDPNESVWRWAMASIYYKMNGPLWKNSMDLDNWFKSTASLCTWERLDCGFGSFGQLPVGIDFHELNIIGEIPIEFTLLGNSLRSIELKYNKLYGTIPANVFQSLMPTLGKLYLDNNELTGTVPIELGGLDTLYVQNNALTGDWPESFCYDGDAPVDSFGVDCDRVECLCCGDMHCYYSM</sequence>
<feature type="region of interest" description="Disordered" evidence="1">
    <location>
        <begin position="37"/>
        <end position="151"/>
    </location>
</feature>
<feature type="compositionally biased region" description="Low complexity" evidence="1">
    <location>
        <begin position="332"/>
        <end position="343"/>
    </location>
</feature>
<name>A0A1E7FI07_9STRA</name>